<evidence type="ECO:0000313" key="2">
    <source>
        <dbReference type="EMBL" id="GMN65054.1"/>
    </source>
</evidence>
<keyword evidence="3" id="KW-1185">Reference proteome</keyword>
<reference evidence="2" key="1">
    <citation type="submission" date="2023-07" db="EMBL/GenBank/DDBJ databases">
        <title>draft genome sequence of fig (Ficus carica).</title>
        <authorList>
            <person name="Takahashi T."/>
            <person name="Nishimura K."/>
        </authorList>
    </citation>
    <scope>NUCLEOTIDE SEQUENCE</scope>
</reference>
<accession>A0AA88E6P6</accession>
<proteinExistence type="predicted"/>
<protein>
    <submittedName>
        <fullName evidence="2">Uncharacterized protein</fullName>
    </submittedName>
</protein>
<dbReference type="Proteomes" id="UP001187192">
    <property type="component" value="Unassembled WGS sequence"/>
</dbReference>
<feature type="compositionally biased region" description="Polar residues" evidence="1">
    <location>
        <begin position="50"/>
        <end position="59"/>
    </location>
</feature>
<comment type="caution">
    <text evidence="2">The sequence shown here is derived from an EMBL/GenBank/DDBJ whole genome shotgun (WGS) entry which is preliminary data.</text>
</comment>
<dbReference type="EMBL" id="BTGU01000209">
    <property type="protein sequence ID" value="GMN65054.1"/>
    <property type="molecule type" value="Genomic_DNA"/>
</dbReference>
<organism evidence="2 3">
    <name type="scientific">Ficus carica</name>
    <name type="common">Common fig</name>
    <dbReference type="NCBI Taxonomy" id="3494"/>
    <lineage>
        <taxon>Eukaryota</taxon>
        <taxon>Viridiplantae</taxon>
        <taxon>Streptophyta</taxon>
        <taxon>Embryophyta</taxon>
        <taxon>Tracheophyta</taxon>
        <taxon>Spermatophyta</taxon>
        <taxon>Magnoliopsida</taxon>
        <taxon>eudicotyledons</taxon>
        <taxon>Gunneridae</taxon>
        <taxon>Pentapetalae</taxon>
        <taxon>rosids</taxon>
        <taxon>fabids</taxon>
        <taxon>Rosales</taxon>
        <taxon>Moraceae</taxon>
        <taxon>Ficeae</taxon>
        <taxon>Ficus</taxon>
    </lineage>
</organism>
<name>A0AA88E6P6_FICCA</name>
<evidence type="ECO:0000313" key="3">
    <source>
        <dbReference type="Proteomes" id="UP001187192"/>
    </source>
</evidence>
<dbReference type="PANTHER" id="PTHR34545">
    <property type="entry name" value="CLAVATA3/ESR (CLE)-RELATED PROTEIN 22"/>
    <property type="match status" value="1"/>
</dbReference>
<dbReference type="InterPro" id="IPR033249">
    <property type="entry name" value="CLE_plant"/>
</dbReference>
<dbReference type="AlphaFoldDB" id="A0AA88E6P6"/>
<feature type="region of interest" description="Disordered" evidence="1">
    <location>
        <begin position="50"/>
        <end position="97"/>
    </location>
</feature>
<dbReference type="GO" id="GO:0048731">
    <property type="term" value="P:system development"/>
    <property type="evidence" value="ECO:0007669"/>
    <property type="project" value="InterPro"/>
</dbReference>
<sequence length="97" mass="10489">MMTGNYMGLRKKFACFSLLVFLFLVVMFLSTSSDVGAKFGSLTKTGFASKNTIPVQPSSGEGFVGRNKDVGGDSDNNSSIGDEKRRIHTGPNPLHNR</sequence>
<dbReference type="PANTHER" id="PTHR34545:SF1">
    <property type="entry name" value="CLAVATA3_ESR (CLE)-RELATED PROTEIN 22"/>
    <property type="match status" value="1"/>
</dbReference>
<dbReference type="Gramene" id="FCD_00030292-RA">
    <property type="protein sequence ID" value="FCD_00030292-RA:cds"/>
    <property type="gene ID" value="FCD_00030292"/>
</dbReference>
<gene>
    <name evidence="2" type="ORF">TIFTF001_034139</name>
</gene>
<evidence type="ECO:0000256" key="1">
    <source>
        <dbReference type="SAM" id="MobiDB-lite"/>
    </source>
</evidence>